<dbReference type="EMBL" id="KV441409">
    <property type="protein sequence ID" value="OAF55414.1"/>
    <property type="molecule type" value="Genomic_DNA"/>
</dbReference>
<gene>
    <name evidence="1" type="ORF">VC83_08343</name>
</gene>
<dbReference type="eggNOG" id="ENOG502S7CF">
    <property type="taxonomic scope" value="Eukaryota"/>
</dbReference>
<accession>A0A177A3A0</accession>
<dbReference type="SUPFAM" id="SSF55144">
    <property type="entry name" value="LigT-like"/>
    <property type="match status" value="1"/>
</dbReference>
<sequence>MASVLLESADAKNSFVDLSGVDGSAFSNPYDALIEACNDDPALLQEKYSNHRQTRNAQQKANLLSPTFPGLILDGILLRRVDPTVSPGYVDPRNSLVFWGRPPPHVRTLAATIQAKLKEISPRIWLMPPENMHTTLLEITHSRPPSAIPPLVKALSPVIPTIISAPAKKPSRLIKPLVSFDAAAVALSFVPIVYGKYSYHHLRRDLFTLTSGTGVEVGSRYVVPSAHATLGRFIYAEDHDSRQNMERWVEGIEKINEWLEETYWGEDGLEWVVDQELVLREGRLWYGGGETVAGEGVEWKGVDGGEVESI</sequence>
<dbReference type="Gene3D" id="3.90.1140.10">
    <property type="entry name" value="Cyclic phosphodiesterase"/>
    <property type="match status" value="1"/>
</dbReference>
<reference evidence="1" key="1">
    <citation type="submission" date="2016-03" db="EMBL/GenBank/DDBJ databases">
        <title>Updated assembly of Pseudogymnoascus destructans, the fungus causing white-nose syndrome of bats.</title>
        <authorList>
            <person name="Palmer J.M."/>
            <person name="Drees K.P."/>
            <person name="Foster J.T."/>
            <person name="Lindner D.L."/>
        </authorList>
    </citation>
    <scope>NUCLEOTIDE SEQUENCE [LARGE SCALE GENOMIC DNA]</scope>
    <source>
        <strain evidence="1">20631-21</strain>
    </source>
</reference>
<dbReference type="AlphaFoldDB" id="A0A177A3A0"/>
<dbReference type="VEuPathDB" id="FungiDB:GMDG_03107"/>
<evidence type="ECO:0000313" key="1">
    <source>
        <dbReference type="EMBL" id="OAF55414.1"/>
    </source>
</evidence>
<dbReference type="Proteomes" id="UP000077154">
    <property type="component" value="Unassembled WGS sequence"/>
</dbReference>
<dbReference type="RefSeq" id="XP_024320714.1">
    <property type="nucleotide sequence ID" value="XM_024471898.1"/>
</dbReference>
<name>A0A177A3A0_9PEZI</name>
<dbReference type="GeneID" id="36291385"/>
<dbReference type="InterPro" id="IPR009097">
    <property type="entry name" value="Cyclic_Pdiesterase"/>
</dbReference>
<organism evidence="1">
    <name type="scientific">Pseudogymnoascus destructans</name>
    <dbReference type="NCBI Taxonomy" id="655981"/>
    <lineage>
        <taxon>Eukaryota</taxon>
        <taxon>Fungi</taxon>
        <taxon>Dikarya</taxon>
        <taxon>Ascomycota</taxon>
        <taxon>Pezizomycotina</taxon>
        <taxon>Leotiomycetes</taxon>
        <taxon>Thelebolales</taxon>
        <taxon>Thelebolaceae</taxon>
        <taxon>Pseudogymnoascus</taxon>
    </lineage>
</organism>
<protein>
    <submittedName>
        <fullName evidence="1">Uncharacterized protein</fullName>
    </submittedName>
</protein>
<dbReference type="OrthoDB" id="2967263at2759"/>
<proteinExistence type="predicted"/>